<gene>
    <name evidence="1" type="ORF">SAMN05421630_110224</name>
</gene>
<dbReference type="EMBL" id="FMZE01000010">
    <property type="protein sequence ID" value="SDD61727.1"/>
    <property type="molecule type" value="Genomic_DNA"/>
</dbReference>
<dbReference type="InterPro" id="IPR000182">
    <property type="entry name" value="GNAT_dom"/>
</dbReference>
<dbReference type="PROSITE" id="PS51186">
    <property type="entry name" value="GNAT"/>
    <property type="match status" value="1"/>
</dbReference>
<dbReference type="SUPFAM" id="SSF55729">
    <property type="entry name" value="Acyl-CoA N-acyltransferases (Nat)"/>
    <property type="match status" value="1"/>
</dbReference>
<reference evidence="1 2" key="1">
    <citation type="submission" date="2016-10" db="EMBL/GenBank/DDBJ databases">
        <authorList>
            <person name="de Groot N.N."/>
        </authorList>
    </citation>
    <scope>NUCLEOTIDE SEQUENCE [LARGE SCALE GENOMIC DNA]</scope>
    <source>
        <strain evidence="1 2">CGMCC 4.5506</strain>
    </source>
</reference>
<evidence type="ECO:0000313" key="2">
    <source>
        <dbReference type="Proteomes" id="UP000199494"/>
    </source>
</evidence>
<accession>A0A1G6W929</accession>
<dbReference type="InterPro" id="IPR016181">
    <property type="entry name" value="Acyl_CoA_acyltransferase"/>
</dbReference>
<protein>
    <submittedName>
        <fullName evidence="1">Protein N-acetyltransferase, RimJ/RimL family</fullName>
    </submittedName>
</protein>
<dbReference type="GO" id="GO:0016747">
    <property type="term" value="F:acyltransferase activity, transferring groups other than amino-acyl groups"/>
    <property type="evidence" value="ECO:0007669"/>
    <property type="project" value="InterPro"/>
</dbReference>
<dbReference type="Proteomes" id="UP000199494">
    <property type="component" value="Unassembled WGS sequence"/>
</dbReference>
<sequence length="224" mass="24457">MNTSSSLRRPRIGSASTIGNDLDMTASDSTTPPSRPPLVTARLMLRGWQVDDAPAALAVYGHEAVTRWLSPAMDRVPDLAAMRLLLQQWIAETARTALPAGRWAIQRRSDGHVIGGAALLSLPPGNEDLEIGWQLYPDTWGHGYASEATYVLAEWAFRHDVDEIFAVVLPGNTRAAATVRRNGMHWVGETSKYFGLTLQVFRLRSADLDQAAPNAQLPPTFGAN</sequence>
<dbReference type="PANTHER" id="PTHR43792:SF1">
    <property type="entry name" value="N-ACETYLTRANSFERASE DOMAIN-CONTAINING PROTEIN"/>
    <property type="match status" value="1"/>
</dbReference>
<dbReference type="Pfam" id="PF13302">
    <property type="entry name" value="Acetyltransf_3"/>
    <property type="match status" value="1"/>
</dbReference>
<dbReference type="InterPro" id="IPR051531">
    <property type="entry name" value="N-acetyltransferase"/>
</dbReference>
<proteinExistence type="predicted"/>
<keyword evidence="2" id="KW-1185">Reference proteome</keyword>
<dbReference type="PANTHER" id="PTHR43792">
    <property type="entry name" value="GNAT FAMILY, PUTATIVE (AFU_ORTHOLOGUE AFUA_3G00765)-RELATED-RELATED"/>
    <property type="match status" value="1"/>
</dbReference>
<name>A0A1G6W929_9PSEU</name>
<dbReference type="STRING" id="530584.SAMN05421630_110224"/>
<dbReference type="Gene3D" id="3.40.630.30">
    <property type="match status" value="1"/>
</dbReference>
<organism evidence="1 2">
    <name type="scientific">Prauserella marina</name>
    <dbReference type="NCBI Taxonomy" id="530584"/>
    <lineage>
        <taxon>Bacteria</taxon>
        <taxon>Bacillati</taxon>
        <taxon>Actinomycetota</taxon>
        <taxon>Actinomycetes</taxon>
        <taxon>Pseudonocardiales</taxon>
        <taxon>Pseudonocardiaceae</taxon>
        <taxon>Prauserella</taxon>
    </lineage>
</organism>
<evidence type="ECO:0000313" key="1">
    <source>
        <dbReference type="EMBL" id="SDD61727.1"/>
    </source>
</evidence>
<keyword evidence="1" id="KW-0808">Transferase</keyword>
<dbReference type="AlphaFoldDB" id="A0A1G6W929"/>